<evidence type="ECO:0000313" key="7">
    <source>
        <dbReference type="EMBL" id="KAJ8415526.1"/>
    </source>
</evidence>
<feature type="compositionally biased region" description="Polar residues" evidence="6">
    <location>
        <begin position="21"/>
        <end position="39"/>
    </location>
</feature>
<accession>A0AAD7WZJ5</accession>
<keyword evidence="3" id="KW-0677">Repeat</keyword>
<dbReference type="Proteomes" id="UP001221898">
    <property type="component" value="Unassembled WGS sequence"/>
</dbReference>
<dbReference type="SMART" id="SM00320">
    <property type="entry name" value="WD40"/>
    <property type="match status" value="7"/>
</dbReference>
<name>A0AAD7WZJ5_9TELE</name>
<dbReference type="Pfam" id="PF00400">
    <property type="entry name" value="WD40"/>
    <property type="match status" value="3"/>
</dbReference>
<dbReference type="InterPro" id="IPR011047">
    <property type="entry name" value="Quinoprotein_ADH-like_sf"/>
</dbReference>
<dbReference type="InterPro" id="IPR011992">
    <property type="entry name" value="EF-hand-dom_pair"/>
</dbReference>
<evidence type="ECO:0000256" key="4">
    <source>
        <dbReference type="ARBA" id="ARBA00023273"/>
    </source>
</evidence>
<evidence type="ECO:0000256" key="6">
    <source>
        <dbReference type="SAM" id="MobiDB-lite"/>
    </source>
</evidence>
<dbReference type="InterPro" id="IPR036322">
    <property type="entry name" value="WD40_repeat_dom_sf"/>
</dbReference>
<evidence type="ECO:0000256" key="3">
    <source>
        <dbReference type="ARBA" id="ARBA00022737"/>
    </source>
</evidence>
<evidence type="ECO:0000256" key="5">
    <source>
        <dbReference type="ARBA" id="ARBA00040994"/>
    </source>
</evidence>
<evidence type="ECO:0000256" key="2">
    <source>
        <dbReference type="ARBA" id="ARBA00022574"/>
    </source>
</evidence>
<gene>
    <name evidence="7" type="ORF">AAFF_G00425060</name>
</gene>
<proteinExistence type="predicted"/>
<feature type="region of interest" description="Disordered" evidence="6">
    <location>
        <begin position="1"/>
        <end position="44"/>
    </location>
</feature>
<dbReference type="Gene3D" id="2.130.10.10">
    <property type="entry name" value="YVTN repeat-like/Quinoprotein amine dehydrogenase"/>
    <property type="match status" value="2"/>
</dbReference>
<dbReference type="InterPro" id="IPR015943">
    <property type="entry name" value="WD40/YVTN_repeat-like_dom_sf"/>
</dbReference>
<dbReference type="InterPro" id="IPR001680">
    <property type="entry name" value="WD40_rpt"/>
</dbReference>
<evidence type="ECO:0000313" key="8">
    <source>
        <dbReference type="Proteomes" id="UP001221898"/>
    </source>
</evidence>
<dbReference type="SUPFAM" id="SSF50978">
    <property type="entry name" value="WD40 repeat-like"/>
    <property type="match status" value="1"/>
</dbReference>
<sequence>MSVSDGPQSGNSTEEEEGLVSLTSSPGNPQSPTTVTEGQELTEVTPRALPPRRRITINAEKYPLNLKWALGINHTLPVISLHDNEKLEFVYSCANVAVIYDHASNSQHIFQGHYNPISCLCASEGRRWLVTADKGPDSLVLVWETHTGYPVQTMYDCHPEGGVSAMALSHDSKYLVTVGAGEIQRVCIWDWTSEMEGPVCVTELKPEYGCQKHIIFHQNDNTQILSNSESHVVFYSWVKEGLEYSVPKLTDKTFRTKVGSLSQSIFSSEGFQAVTATLLGNMVVWDVARISATETALQRKALKLIPLQKHGVTVLTQTDSLIVTGNTMGHVTFYDEHFKLIKWYDEFNLDPIASISFSKETNGNLDSQENYQIDAKPSVIRNFVLSTATAIVAHVDTELDKLQWVMKEQSVALHAIACHPHMPIVAMGSHCGILRTWDYQDKAPVCSRVFHKEQQIQCLTYDPKGFYLAVGFACGTVYILDAIGLHNKQDECFKCANDCITHITFSQSSHYLATADTAYAVTVYKLCPKDGKLIWDYQWRHRNHYKPILDLLFGVYPGSHQPKLLSLGKDRRLVEYDLKNSTEHALSLLSTVRVEQSAVPTCMAWYPPLTSEESLLIASSLYKIKLFNSTTKMCRKTLLGPEHGSPVQKMVVLPSSPERNPKSHYLVYIAVKKLGLQILPIDGNPYRYSALTCHPAGISNLACSSDGKYIFTSGGADCTVCFWEVNLNALEAEAVFGGKDMVPFYSLLEGGKDGQLFRDIKDYFYYCQLRVQGIDSMEPRQVSTRIPLTELSVMMRGLGFFPTDKEIEDMQNEVKFSRYAETGAIVRDLDLEEFIKLYINHRPAVDNTMDELQYAFSTLGHLNDNGEHVIRRDEMLRLLQSRGEPMTEEELAECLSTLLGVQPEGPTPELGIFDCKDSKGLLEKVLPEEISLETFIVDILGWPASTKEIPPSEAKSPTESVSEAV</sequence>
<comment type="subcellular location">
    <subcellularLocation>
        <location evidence="1">Cell projection</location>
        <location evidence="1">Cilium</location>
    </subcellularLocation>
</comment>
<organism evidence="7 8">
    <name type="scientific">Aldrovandia affinis</name>
    <dbReference type="NCBI Taxonomy" id="143900"/>
    <lineage>
        <taxon>Eukaryota</taxon>
        <taxon>Metazoa</taxon>
        <taxon>Chordata</taxon>
        <taxon>Craniata</taxon>
        <taxon>Vertebrata</taxon>
        <taxon>Euteleostomi</taxon>
        <taxon>Actinopterygii</taxon>
        <taxon>Neopterygii</taxon>
        <taxon>Teleostei</taxon>
        <taxon>Notacanthiformes</taxon>
        <taxon>Halosauridae</taxon>
        <taxon>Aldrovandia</taxon>
    </lineage>
</organism>
<feature type="compositionally biased region" description="Polar residues" evidence="6">
    <location>
        <begin position="1"/>
        <end position="12"/>
    </location>
</feature>
<keyword evidence="8" id="KW-1185">Reference proteome</keyword>
<protein>
    <recommendedName>
        <fullName evidence="5">Cilia- and flagella-associated protein 251</fullName>
    </recommendedName>
</protein>
<reference evidence="7" key="1">
    <citation type="journal article" date="2023" name="Science">
        <title>Genome structures resolve the early diversification of teleost fishes.</title>
        <authorList>
            <person name="Parey E."/>
            <person name="Louis A."/>
            <person name="Montfort J."/>
            <person name="Bouchez O."/>
            <person name="Roques C."/>
            <person name="Iampietro C."/>
            <person name="Lluch J."/>
            <person name="Castinel A."/>
            <person name="Donnadieu C."/>
            <person name="Desvignes T."/>
            <person name="Floi Bucao C."/>
            <person name="Jouanno E."/>
            <person name="Wen M."/>
            <person name="Mejri S."/>
            <person name="Dirks R."/>
            <person name="Jansen H."/>
            <person name="Henkel C."/>
            <person name="Chen W.J."/>
            <person name="Zahm M."/>
            <person name="Cabau C."/>
            <person name="Klopp C."/>
            <person name="Thompson A.W."/>
            <person name="Robinson-Rechavi M."/>
            <person name="Braasch I."/>
            <person name="Lecointre G."/>
            <person name="Bobe J."/>
            <person name="Postlethwait J.H."/>
            <person name="Berthelot C."/>
            <person name="Roest Crollius H."/>
            <person name="Guiguen Y."/>
        </authorList>
    </citation>
    <scope>NUCLEOTIDE SEQUENCE</scope>
    <source>
        <strain evidence="7">NC1722</strain>
    </source>
</reference>
<dbReference type="SUPFAM" id="SSF47473">
    <property type="entry name" value="EF-hand"/>
    <property type="match status" value="1"/>
</dbReference>
<keyword evidence="2" id="KW-0853">WD repeat</keyword>
<dbReference type="PANTHER" id="PTHR13720">
    <property type="entry name" value="WD-40 REPEAT PROTEIN"/>
    <property type="match status" value="1"/>
</dbReference>
<dbReference type="Gene3D" id="1.10.238.10">
    <property type="entry name" value="EF-hand"/>
    <property type="match status" value="1"/>
</dbReference>
<dbReference type="AlphaFoldDB" id="A0AAD7WZJ5"/>
<dbReference type="EMBL" id="JAINUG010000009">
    <property type="protein sequence ID" value="KAJ8415526.1"/>
    <property type="molecule type" value="Genomic_DNA"/>
</dbReference>
<evidence type="ECO:0000256" key="1">
    <source>
        <dbReference type="ARBA" id="ARBA00004138"/>
    </source>
</evidence>
<comment type="caution">
    <text evidence="7">The sequence shown here is derived from an EMBL/GenBank/DDBJ whole genome shotgun (WGS) entry which is preliminary data.</text>
</comment>
<dbReference type="GO" id="GO:0036126">
    <property type="term" value="C:sperm flagellum"/>
    <property type="evidence" value="ECO:0007669"/>
    <property type="project" value="TreeGrafter"/>
</dbReference>
<dbReference type="InterPro" id="IPR050630">
    <property type="entry name" value="WD_repeat_EMAP"/>
</dbReference>
<dbReference type="SUPFAM" id="SSF50998">
    <property type="entry name" value="Quinoprotein alcohol dehydrogenase-like"/>
    <property type="match status" value="1"/>
</dbReference>
<keyword evidence="4" id="KW-0966">Cell projection</keyword>
<dbReference type="PANTHER" id="PTHR13720:SF13">
    <property type="entry name" value="CILIA- AND FLAGELLA-ASSOCIATED PROTEIN 251"/>
    <property type="match status" value="1"/>
</dbReference>